<evidence type="ECO:0000259" key="3">
    <source>
        <dbReference type="Pfam" id="PF03732"/>
    </source>
</evidence>
<feature type="domain" description="Reverse transcriptase" evidence="2">
    <location>
        <begin position="268"/>
        <end position="421"/>
    </location>
</feature>
<dbReference type="InterPro" id="IPR043502">
    <property type="entry name" value="DNA/RNA_pol_sf"/>
</dbReference>
<evidence type="ECO:0000259" key="2">
    <source>
        <dbReference type="Pfam" id="PF00078"/>
    </source>
</evidence>
<evidence type="ECO:0000256" key="1">
    <source>
        <dbReference type="SAM" id="MobiDB-lite"/>
    </source>
</evidence>
<evidence type="ECO:0000313" key="4">
    <source>
        <dbReference type="EnsemblPlants" id="Solyc02g022936.1.1"/>
    </source>
</evidence>
<feature type="region of interest" description="Disordered" evidence="1">
    <location>
        <begin position="156"/>
        <end position="195"/>
    </location>
</feature>
<evidence type="ECO:0008006" key="6">
    <source>
        <dbReference type="Google" id="ProtNLM"/>
    </source>
</evidence>
<dbReference type="InParanoid" id="A0A3Q7EY30"/>
<dbReference type="AlphaFoldDB" id="A0A3Q7EY30"/>
<proteinExistence type="predicted"/>
<reference evidence="4" key="2">
    <citation type="submission" date="2019-01" db="UniProtKB">
        <authorList>
            <consortium name="EnsemblPlants"/>
        </authorList>
    </citation>
    <scope>IDENTIFICATION</scope>
    <source>
        <strain evidence="4">cv. Heinz 1706</strain>
    </source>
</reference>
<reference evidence="4" key="1">
    <citation type="journal article" date="2012" name="Nature">
        <title>The tomato genome sequence provides insights into fleshy fruit evolution.</title>
        <authorList>
            <consortium name="Tomato Genome Consortium"/>
        </authorList>
    </citation>
    <scope>NUCLEOTIDE SEQUENCE [LARGE SCALE GENOMIC DNA]</scope>
    <source>
        <strain evidence="4">cv. Heinz 1706</strain>
    </source>
</reference>
<organism evidence="4">
    <name type="scientific">Solanum lycopersicum</name>
    <name type="common">Tomato</name>
    <name type="synonym">Lycopersicon esculentum</name>
    <dbReference type="NCBI Taxonomy" id="4081"/>
    <lineage>
        <taxon>Eukaryota</taxon>
        <taxon>Viridiplantae</taxon>
        <taxon>Streptophyta</taxon>
        <taxon>Embryophyta</taxon>
        <taxon>Tracheophyta</taxon>
        <taxon>Spermatophyta</taxon>
        <taxon>Magnoliopsida</taxon>
        <taxon>eudicotyledons</taxon>
        <taxon>Gunneridae</taxon>
        <taxon>Pentapetalae</taxon>
        <taxon>asterids</taxon>
        <taxon>lamiids</taxon>
        <taxon>Solanales</taxon>
        <taxon>Solanaceae</taxon>
        <taxon>Solanoideae</taxon>
        <taxon>Solaneae</taxon>
        <taxon>Solanum</taxon>
        <taxon>Solanum subgen. Lycopersicon</taxon>
    </lineage>
</organism>
<dbReference type="EnsemblPlants" id="Solyc02g022936.1.1">
    <property type="protein sequence ID" value="Solyc02g022936.1.1"/>
    <property type="gene ID" value="Solyc02g022936.1"/>
</dbReference>
<dbReference type="Proteomes" id="UP000004994">
    <property type="component" value="Chromosome 2"/>
</dbReference>
<feature type="domain" description="Retrotransposon gag" evidence="3">
    <location>
        <begin position="36"/>
        <end position="120"/>
    </location>
</feature>
<sequence>MVLHKSAMYPLLNRNQMDAYFEHVNMPSKAAKIRTAAMYLSDTAMLWWRMKMADTEKGLKREFKCQFHPQNVVHEARRRLRELKQTSSIRDYVKEFKKLTLQILSLTSEDLLFYFLDGLQNWAKQELQRRPVHDVDKAIVVAESLNDFRVDAAKGRDNRSKIVPPKVDNNINKGRPSPNQGSNTKGNTRDQPYNFCKSYEDQKKGAPHRGGCYIFGETTHAARYCTTLRKLSAMVAAEKQQQKAATQIGGSAGEQHGQNSRIDKGKNKKDGTLQLCIDYRALNKVTVKNKCPIPLIAHLFDRFGQAKVFTKMDLRKGYYQVRIAEGDELKTTRVTRYAAFEWLVMPFGLTNASATFCTLMNKLFHPYLDQFVVIYLDDIVHEGSCGTLCKVFKVLRDNDLCVKQEKCSSSQPTVQFLGHTIIHAEIRMDGDKVKAIQNWEAPTKVPELRYSDIADPLTDLLKKNREWEWSDALELSKIQVDAALKILKRRKKVIGWNMVGITLTSRMHKIIMEDNHKPSAQHQR</sequence>
<accession>A0A3Q7EY30</accession>
<dbReference type="InterPro" id="IPR043128">
    <property type="entry name" value="Rev_trsase/Diguanyl_cyclase"/>
</dbReference>
<dbReference type="SUPFAM" id="SSF56672">
    <property type="entry name" value="DNA/RNA polymerases"/>
    <property type="match status" value="1"/>
</dbReference>
<keyword evidence="5" id="KW-1185">Reference proteome</keyword>
<dbReference type="Gene3D" id="3.30.70.270">
    <property type="match status" value="1"/>
</dbReference>
<feature type="region of interest" description="Disordered" evidence="1">
    <location>
        <begin position="247"/>
        <end position="266"/>
    </location>
</feature>
<protein>
    <recommendedName>
        <fullName evidence="6">Reverse transcriptase domain-containing protein</fullName>
    </recommendedName>
</protein>
<dbReference type="InterPro" id="IPR005162">
    <property type="entry name" value="Retrotrans_gag_dom"/>
</dbReference>
<dbReference type="STRING" id="4081.A0A3Q7EY30"/>
<name>A0A3Q7EY30_SOLLC</name>
<dbReference type="InterPro" id="IPR000477">
    <property type="entry name" value="RT_dom"/>
</dbReference>
<dbReference type="CDD" id="cd01647">
    <property type="entry name" value="RT_LTR"/>
    <property type="match status" value="1"/>
</dbReference>
<feature type="compositionally biased region" description="Polar residues" evidence="1">
    <location>
        <begin position="169"/>
        <end position="191"/>
    </location>
</feature>
<evidence type="ECO:0000313" key="5">
    <source>
        <dbReference type="Proteomes" id="UP000004994"/>
    </source>
</evidence>
<dbReference type="InterPro" id="IPR053134">
    <property type="entry name" value="RNA-dir_DNA_polymerase"/>
</dbReference>
<dbReference type="Gramene" id="Solyc02g022936.1.1">
    <property type="protein sequence ID" value="Solyc02g022936.1.1"/>
    <property type="gene ID" value="Solyc02g022936.1"/>
</dbReference>
<dbReference type="PANTHER" id="PTHR24559">
    <property type="entry name" value="TRANSPOSON TY3-I GAG-POL POLYPROTEIN"/>
    <property type="match status" value="1"/>
</dbReference>
<dbReference type="PANTHER" id="PTHR24559:SF436">
    <property type="entry name" value="RNA-DIRECTED DNA POLYMERASE HOMOLOG"/>
    <property type="match status" value="1"/>
</dbReference>
<dbReference type="Pfam" id="PF03732">
    <property type="entry name" value="Retrotrans_gag"/>
    <property type="match status" value="1"/>
</dbReference>
<dbReference type="Pfam" id="PF00078">
    <property type="entry name" value="RVT_1"/>
    <property type="match status" value="1"/>
</dbReference>